<protein>
    <recommendedName>
        <fullName evidence="6">Carboxylic ester hydrolase</fullName>
        <ecNumber evidence="6">3.1.1.-</ecNumber>
    </recommendedName>
</protein>
<evidence type="ECO:0000256" key="2">
    <source>
        <dbReference type="ARBA" id="ARBA00022487"/>
    </source>
</evidence>
<dbReference type="Proteomes" id="UP001627154">
    <property type="component" value="Unassembled WGS sequence"/>
</dbReference>
<feature type="signal peptide" evidence="6">
    <location>
        <begin position="1"/>
        <end position="19"/>
    </location>
</feature>
<dbReference type="SUPFAM" id="SSF53474">
    <property type="entry name" value="alpha/beta-Hydrolases"/>
    <property type="match status" value="1"/>
</dbReference>
<dbReference type="PANTHER" id="PTHR43142">
    <property type="entry name" value="CARBOXYLIC ESTER HYDROLASE"/>
    <property type="match status" value="1"/>
</dbReference>
<feature type="chain" id="PRO_5044527276" description="Carboxylic ester hydrolase" evidence="6">
    <location>
        <begin position="20"/>
        <end position="552"/>
    </location>
</feature>
<evidence type="ECO:0000256" key="1">
    <source>
        <dbReference type="ARBA" id="ARBA00005964"/>
    </source>
</evidence>
<dbReference type="InterPro" id="IPR019819">
    <property type="entry name" value="Carboxylesterase_B_CS"/>
</dbReference>
<evidence type="ECO:0000256" key="3">
    <source>
        <dbReference type="ARBA" id="ARBA00022801"/>
    </source>
</evidence>
<evidence type="ECO:0000256" key="4">
    <source>
        <dbReference type="ARBA" id="ARBA00023157"/>
    </source>
</evidence>
<reference evidence="8 9" key="1">
    <citation type="journal article" date="2024" name="bioRxiv">
        <title>A reference genome for Trichogramma kaykai: A tiny desert-dwelling parasitoid wasp with competing sex-ratio distorters.</title>
        <authorList>
            <person name="Culotta J."/>
            <person name="Lindsey A.R."/>
        </authorList>
    </citation>
    <scope>NUCLEOTIDE SEQUENCE [LARGE SCALE GENOMIC DNA]</scope>
    <source>
        <strain evidence="8 9">KSX58</strain>
    </source>
</reference>
<dbReference type="InterPro" id="IPR019826">
    <property type="entry name" value="Carboxylesterase_B_AS"/>
</dbReference>
<evidence type="ECO:0000256" key="6">
    <source>
        <dbReference type="RuleBase" id="RU361235"/>
    </source>
</evidence>
<name>A0ABD2W7Z7_9HYME</name>
<organism evidence="8 9">
    <name type="scientific">Trichogramma kaykai</name>
    <dbReference type="NCBI Taxonomy" id="54128"/>
    <lineage>
        <taxon>Eukaryota</taxon>
        <taxon>Metazoa</taxon>
        <taxon>Ecdysozoa</taxon>
        <taxon>Arthropoda</taxon>
        <taxon>Hexapoda</taxon>
        <taxon>Insecta</taxon>
        <taxon>Pterygota</taxon>
        <taxon>Neoptera</taxon>
        <taxon>Endopterygota</taxon>
        <taxon>Hymenoptera</taxon>
        <taxon>Apocrita</taxon>
        <taxon>Proctotrupomorpha</taxon>
        <taxon>Chalcidoidea</taxon>
        <taxon>Trichogrammatidae</taxon>
        <taxon>Trichogramma</taxon>
    </lineage>
</organism>
<keyword evidence="5" id="KW-0325">Glycoprotein</keyword>
<dbReference type="Pfam" id="PF00135">
    <property type="entry name" value="COesterase"/>
    <property type="match status" value="1"/>
</dbReference>
<dbReference type="PROSITE" id="PS00122">
    <property type="entry name" value="CARBOXYLESTERASE_B_1"/>
    <property type="match status" value="1"/>
</dbReference>
<keyword evidence="4" id="KW-1015">Disulfide bond</keyword>
<keyword evidence="2" id="KW-0719">Serine esterase</keyword>
<sequence>MMIAILIFVIFTCFDTNESKLTSVVRTKNGYVQGEILRTISNSTEFSSFKGIPYAIPPLGYLRFKPPVPIKPWNGILKATKEGPNCIQKDFVYTSEFTGSEDCLYLNVYTPEVKFSDADPRNLLPVMMWIYGGSFKRGYANSFLYGPDFIIEEKVVLVTFNYRLGPLGFLNLKHDNATGNAALKDQNLVLRWINENIAQFGGDPNSVTLFGQSAGGVAVDFHGLSEMSKGLFHRSISMSASPLCPWAFHTGEAAVKQAFILGEKLGKVASNKNELLKVLYESTATDIMTKTEDMGSSDPPFKPSIESTDVAINEKKFITSCSYGNYVSGNFLRVPHLTGYTLNETLLFAGDVESVSDVAKFALQCAGSFPRSSLLPLPITNQIFSKISNKSINIVDAFVSELIDETSDILFVTGIDMKRKLMSTRNDQPLFFYRFSYITDQSLHRLLYNISLNGTAHGDDFAYLFHMKILNFSLNSNDPTFITRKRMVRLWTNFAKYSNPTPRGSQDELLQRITWPNSRINNFYLEFGKDLNPFNKNNYVQNSLNLGISQLF</sequence>
<keyword evidence="3 6" id="KW-0378">Hydrolase</keyword>
<dbReference type="EMBL" id="JBJJXI010000123">
    <property type="protein sequence ID" value="KAL3389170.1"/>
    <property type="molecule type" value="Genomic_DNA"/>
</dbReference>
<keyword evidence="9" id="KW-1185">Reference proteome</keyword>
<dbReference type="Gene3D" id="3.40.50.1820">
    <property type="entry name" value="alpha/beta hydrolase"/>
    <property type="match status" value="1"/>
</dbReference>
<dbReference type="PANTHER" id="PTHR43142:SF1">
    <property type="entry name" value="CARBOXYLIC ESTER HYDROLASE"/>
    <property type="match status" value="1"/>
</dbReference>
<proteinExistence type="inferred from homology"/>
<comment type="caution">
    <text evidence="8">The sequence shown here is derived from an EMBL/GenBank/DDBJ whole genome shotgun (WGS) entry which is preliminary data.</text>
</comment>
<gene>
    <name evidence="8" type="ORF">TKK_015434</name>
</gene>
<comment type="similarity">
    <text evidence="1 6">Belongs to the type-B carboxylesterase/lipase family.</text>
</comment>
<feature type="domain" description="Carboxylesterase type B" evidence="7">
    <location>
        <begin position="23"/>
        <end position="532"/>
    </location>
</feature>
<accession>A0ABD2W7Z7</accession>
<dbReference type="AlphaFoldDB" id="A0ABD2W7Z7"/>
<evidence type="ECO:0000259" key="7">
    <source>
        <dbReference type="Pfam" id="PF00135"/>
    </source>
</evidence>
<keyword evidence="6" id="KW-0732">Signal</keyword>
<dbReference type="PROSITE" id="PS00941">
    <property type="entry name" value="CARBOXYLESTERASE_B_2"/>
    <property type="match status" value="1"/>
</dbReference>
<evidence type="ECO:0000313" key="9">
    <source>
        <dbReference type="Proteomes" id="UP001627154"/>
    </source>
</evidence>
<dbReference type="EC" id="3.1.1.-" evidence="6"/>
<dbReference type="InterPro" id="IPR002018">
    <property type="entry name" value="CarbesteraseB"/>
</dbReference>
<dbReference type="InterPro" id="IPR029058">
    <property type="entry name" value="AB_hydrolase_fold"/>
</dbReference>
<evidence type="ECO:0000313" key="8">
    <source>
        <dbReference type="EMBL" id="KAL3389170.1"/>
    </source>
</evidence>
<evidence type="ECO:0000256" key="5">
    <source>
        <dbReference type="ARBA" id="ARBA00023180"/>
    </source>
</evidence>
<dbReference type="GO" id="GO:0052689">
    <property type="term" value="F:carboxylic ester hydrolase activity"/>
    <property type="evidence" value="ECO:0007669"/>
    <property type="project" value="UniProtKB-KW"/>
</dbReference>